<dbReference type="InterPro" id="IPR003439">
    <property type="entry name" value="ABC_transporter-like_ATP-bd"/>
</dbReference>
<evidence type="ECO:0000313" key="13">
    <source>
        <dbReference type="EMBL" id="PZD97693.1"/>
    </source>
</evidence>
<evidence type="ECO:0000256" key="10">
    <source>
        <dbReference type="SAM" id="Phobius"/>
    </source>
</evidence>
<dbReference type="GO" id="GO:0005886">
    <property type="term" value="C:plasma membrane"/>
    <property type="evidence" value="ECO:0007669"/>
    <property type="project" value="UniProtKB-SubCell"/>
</dbReference>
<dbReference type="InterPro" id="IPR011527">
    <property type="entry name" value="ABC1_TM_dom"/>
</dbReference>
<evidence type="ECO:0000256" key="3">
    <source>
        <dbReference type="ARBA" id="ARBA00022475"/>
    </source>
</evidence>
<keyword evidence="8 10" id="KW-0472">Membrane</keyword>
<dbReference type="AlphaFoldDB" id="A0A2W1LFT9"/>
<dbReference type="CDD" id="cd03254">
    <property type="entry name" value="ABCC_Glucan_exporter_like"/>
    <property type="match status" value="1"/>
</dbReference>
<feature type="transmembrane region" description="Helical" evidence="10">
    <location>
        <begin position="41"/>
        <end position="65"/>
    </location>
</feature>
<keyword evidence="3" id="KW-1003">Cell membrane</keyword>
<dbReference type="PANTHER" id="PTHR43394">
    <property type="entry name" value="ATP-DEPENDENT PERMEASE MDL1, MITOCHONDRIAL"/>
    <property type="match status" value="1"/>
</dbReference>
<dbReference type="InterPro" id="IPR027417">
    <property type="entry name" value="P-loop_NTPase"/>
</dbReference>
<feature type="transmembrane region" description="Helical" evidence="10">
    <location>
        <begin position="185"/>
        <end position="202"/>
    </location>
</feature>
<dbReference type="SUPFAM" id="SSF52540">
    <property type="entry name" value="P-loop containing nucleoside triphosphate hydrolases"/>
    <property type="match status" value="1"/>
</dbReference>
<sequence length="602" mass="66925">MNAAAAPGKQPSEPAGRKKIRPKDGWGTIVKIGAYLGKHRALLVMIIVMTVFSSILGLMGPYLLGWAIDHYFVPGDYAGLAGLIMLLGAFYLLQSLAAWLQNYWMIGVAQEAVSTMRKDLFRQLHRLPVSYYVKRQHGDMMSRVTHDIENVSQTLNTSVIQLLSSLLTFTGMLGLMLWLSPLLTVITLTIIPGMVLGMKWITARTGKYFKEQQRDLGQLNGFVEESLSAHRIVKSFSMEERMIEAFVERSGRLKVSGYWAQTYTGFIPKLMNMLNNVSFAIIAGAGGLLAINGLVSVGILVTFAEYARQFTRPLNDLANQFNTFLSAIAGAERVFAVLEEDGEERDERNAGEIRNIQGDVVLENVSFAYEKGGQTIRDVTIHARPGETVALVGPTGAGKTTIFQLLSRFYDPDEGEIRIDGRPTGTMTRSSLRRQMGFVLQDVFLFEGTIRDNIRYGRLDATDRDVERAARDANAHSFIIKLPHGYDTMLQADGAGISQGQKQLLSIARTLLADPSILLLDEATSSIDTVTEVRIQEALTRLMKGRTSFVIAHRLNTIRQADRIIVLDQGRVIEQGSHAELMEQEGFYYELNKGLREHAAQP</sequence>
<evidence type="ECO:0000259" key="12">
    <source>
        <dbReference type="PROSITE" id="PS50929"/>
    </source>
</evidence>
<dbReference type="Gene3D" id="1.20.1560.10">
    <property type="entry name" value="ABC transporter type 1, transmembrane domain"/>
    <property type="match status" value="1"/>
</dbReference>
<evidence type="ECO:0000259" key="11">
    <source>
        <dbReference type="PROSITE" id="PS50893"/>
    </source>
</evidence>
<dbReference type="InterPro" id="IPR017871">
    <property type="entry name" value="ABC_transporter-like_CS"/>
</dbReference>
<keyword evidence="7 10" id="KW-1133">Transmembrane helix</keyword>
<feature type="region of interest" description="Disordered" evidence="9">
    <location>
        <begin position="1"/>
        <end position="21"/>
    </location>
</feature>
<evidence type="ECO:0000256" key="6">
    <source>
        <dbReference type="ARBA" id="ARBA00022840"/>
    </source>
</evidence>
<evidence type="ECO:0000256" key="9">
    <source>
        <dbReference type="SAM" id="MobiDB-lite"/>
    </source>
</evidence>
<name>A0A2W1LFT9_9BACL</name>
<dbReference type="InterPro" id="IPR039421">
    <property type="entry name" value="Type_1_exporter"/>
</dbReference>
<evidence type="ECO:0000256" key="7">
    <source>
        <dbReference type="ARBA" id="ARBA00022989"/>
    </source>
</evidence>
<dbReference type="EMBL" id="QKRB01000010">
    <property type="protein sequence ID" value="PZD97693.1"/>
    <property type="molecule type" value="Genomic_DNA"/>
</dbReference>
<proteinExistence type="predicted"/>
<evidence type="ECO:0000256" key="5">
    <source>
        <dbReference type="ARBA" id="ARBA00022741"/>
    </source>
</evidence>
<dbReference type="Pfam" id="PF00664">
    <property type="entry name" value="ABC_membrane"/>
    <property type="match status" value="1"/>
</dbReference>
<feature type="transmembrane region" description="Helical" evidence="10">
    <location>
        <begin position="279"/>
        <end position="304"/>
    </location>
</feature>
<dbReference type="PROSITE" id="PS50929">
    <property type="entry name" value="ABC_TM1F"/>
    <property type="match status" value="1"/>
</dbReference>
<evidence type="ECO:0000313" key="14">
    <source>
        <dbReference type="Proteomes" id="UP000249522"/>
    </source>
</evidence>
<keyword evidence="6 13" id="KW-0067">ATP-binding</keyword>
<organism evidence="13 14">
    <name type="scientific">Paenibacillus sambharensis</name>
    <dbReference type="NCBI Taxonomy" id="1803190"/>
    <lineage>
        <taxon>Bacteria</taxon>
        <taxon>Bacillati</taxon>
        <taxon>Bacillota</taxon>
        <taxon>Bacilli</taxon>
        <taxon>Bacillales</taxon>
        <taxon>Paenibacillaceae</taxon>
        <taxon>Paenibacillus</taxon>
    </lineage>
</organism>
<dbReference type="Proteomes" id="UP000249522">
    <property type="component" value="Unassembled WGS sequence"/>
</dbReference>
<dbReference type="SUPFAM" id="SSF90123">
    <property type="entry name" value="ABC transporter transmembrane region"/>
    <property type="match status" value="1"/>
</dbReference>
<gene>
    <name evidence="13" type="ORF">DNH61_01995</name>
</gene>
<dbReference type="PROSITE" id="PS50893">
    <property type="entry name" value="ABC_TRANSPORTER_2"/>
    <property type="match status" value="1"/>
</dbReference>
<dbReference type="Gene3D" id="3.40.50.300">
    <property type="entry name" value="P-loop containing nucleotide triphosphate hydrolases"/>
    <property type="match status" value="1"/>
</dbReference>
<feature type="domain" description="ABC transmembrane type-1" evidence="12">
    <location>
        <begin position="44"/>
        <end position="326"/>
    </location>
</feature>
<dbReference type="CDD" id="cd18547">
    <property type="entry name" value="ABC_6TM_Tm288_like"/>
    <property type="match status" value="1"/>
</dbReference>
<reference evidence="13 14" key="1">
    <citation type="submission" date="2018-06" db="EMBL/GenBank/DDBJ databases">
        <title>Paenibacillus imtechensis sp. nov.</title>
        <authorList>
            <person name="Pinnaka A.K."/>
            <person name="Singh H."/>
            <person name="Kaur M."/>
        </authorList>
    </citation>
    <scope>NUCLEOTIDE SEQUENCE [LARGE SCALE GENOMIC DNA]</scope>
    <source>
        <strain evidence="13 14">SMB1</strain>
    </source>
</reference>
<dbReference type="InterPro" id="IPR003593">
    <property type="entry name" value="AAA+_ATPase"/>
</dbReference>
<dbReference type="PROSITE" id="PS00211">
    <property type="entry name" value="ABC_TRANSPORTER_1"/>
    <property type="match status" value="1"/>
</dbReference>
<evidence type="ECO:0000256" key="4">
    <source>
        <dbReference type="ARBA" id="ARBA00022692"/>
    </source>
</evidence>
<dbReference type="PANTHER" id="PTHR43394:SF1">
    <property type="entry name" value="ATP-BINDING CASSETTE SUB-FAMILY B MEMBER 10, MITOCHONDRIAL"/>
    <property type="match status" value="1"/>
</dbReference>
<comment type="subcellular location">
    <subcellularLocation>
        <location evidence="1">Cell membrane</location>
        <topology evidence="1">Multi-pass membrane protein</topology>
    </subcellularLocation>
</comment>
<protein>
    <submittedName>
        <fullName evidence="13">Multidrug ABC transporter ATP-binding protein</fullName>
    </submittedName>
</protein>
<keyword evidence="2" id="KW-0813">Transport</keyword>
<evidence type="ECO:0000256" key="8">
    <source>
        <dbReference type="ARBA" id="ARBA00023136"/>
    </source>
</evidence>
<dbReference type="FunFam" id="3.40.50.300:FF:000287">
    <property type="entry name" value="Multidrug ABC transporter ATP-binding protein"/>
    <property type="match status" value="1"/>
</dbReference>
<feature type="transmembrane region" description="Helical" evidence="10">
    <location>
        <begin position="159"/>
        <end position="179"/>
    </location>
</feature>
<dbReference type="GO" id="GO:0016887">
    <property type="term" value="F:ATP hydrolysis activity"/>
    <property type="evidence" value="ECO:0007669"/>
    <property type="project" value="InterPro"/>
</dbReference>
<dbReference type="GO" id="GO:0015421">
    <property type="term" value="F:ABC-type oligopeptide transporter activity"/>
    <property type="evidence" value="ECO:0007669"/>
    <property type="project" value="TreeGrafter"/>
</dbReference>
<feature type="transmembrane region" description="Helical" evidence="10">
    <location>
        <begin position="77"/>
        <end position="100"/>
    </location>
</feature>
<dbReference type="SMART" id="SM00382">
    <property type="entry name" value="AAA"/>
    <property type="match status" value="1"/>
</dbReference>
<keyword evidence="4 10" id="KW-0812">Transmembrane</keyword>
<accession>A0A2W1LFT9</accession>
<dbReference type="GO" id="GO:0005524">
    <property type="term" value="F:ATP binding"/>
    <property type="evidence" value="ECO:0007669"/>
    <property type="project" value="UniProtKB-KW"/>
</dbReference>
<dbReference type="Pfam" id="PF00005">
    <property type="entry name" value="ABC_tran"/>
    <property type="match status" value="1"/>
</dbReference>
<evidence type="ECO:0000256" key="1">
    <source>
        <dbReference type="ARBA" id="ARBA00004651"/>
    </source>
</evidence>
<keyword evidence="14" id="KW-1185">Reference proteome</keyword>
<dbReference type="OrthoDB" id="9770415at2"/>
<dbReference type="InterPro" id="IPR036640">
    <property type="entry name" value="ABC1_TM_sf"/>
</dbReference>
<evidence type="ECO:0000256" key="2">
    <source>
        <dbReference type="ARBA" id="ARBA00022448"/>
    </source>
</evidence>
<dbReference type="FunFam" id="1.20.1560.10:FF:000011">
    <property type="entry name" value="Multidrug ABC transporter ATP-binding protein"/>
    <property type="match status" value="1"/>
</dbReference>
<keyword evidence="5" id="KW-0547">Nucleotide-binding</keyword>
<feature type="domain" description="ABC transporter" evidence="11">
    <location>
        <begin position="360"/>
        <end position="594"/>
    </location>
</feature>
<comment type="caution">
    <text evidence="13">The sequence shown here is derived from an EMBL/GenBank/DDBJ whole genome shotgun (WGS) entry which is preliminary data.</text>
</comment>